<dbReference type="AlphaFoldDB" id="A0AAD8PVQ7"/>
<reference evidence="1" key="1">
    <citation type="submission" date="2021-06" db="EMBL/GenBank/DDBJ databases">
        <title>Comparative genomics, transcriptomics and evolutionary studies reveal genomic signatures of adaptation to plant cell wall in hemibiotrophic fungi.</title>
        <authorList>
            <consortium name="DOE Joint Genome Institute"/>
            <person name="Baroncelli R."/>
            <person name="Diaz J.F."/>
            <person name="Benocci T."/>
            <person name="Peng M."/>
            <person name="Battaglia E."/>
            <person name="Haridas S."/>
            <person name="Andreopoulos W."/>
            <person name="Labutti K."/>
            <person name="Pangilinan J."/>
            <person name="Floch G.L."/>
            <person name="Makela M.R."/>
            <person name="Henrissat B."/>
            <person name="Grigoriev I.V."/>
            <person name="Crouch J.A."/>
            <person name="De Vries R.P."/>
            <person name="Sukno S.A."/>
            <person name="Thon M.R."/>
        </authorList>
    </citation>
    <scope>NUCLEOTIDE SEQUENCE</scope>
    <source>
        <strain evidence="1">CBS 125086</strain>
    </source>
</reference>
<evidence type="ECO:0000313" key="2">
    <source>
        <dbReference type="Proteomes" id="UP001230504"/>
    </source>
</evidence>
<dbReference type="EMBL" id="JAHLJV010000043">
    <property type="protein sequence ID" value="KAK1585604.1"/>
    <property type="molecule type" value="Genomic_DNA"/>
</dbReference>
<dbReference type="Proteomes" id="UP001230504">
    <property type="component" value="Unassembled WGS sequence"/>
</dbReference>
<protein>
    <submittedName>
        <fullName evidence="1">Uncharacterized protein</fullName>
    </submittedName>
</protein>
<dbReference type="RefSeq" id="XP_060412625.1">
    <property type="nucleotide sequence ID" value="XM_060563854.1"/>
</dbReference>
<name>A0AAD8PVQ7_9PEZI</name>
<keyword evidence="2" id="KW-1185">Reference proteome</keyword>
<sequence length="152" mass="17527">MVQTVRASCQRSPNPQESLGRSVADWQFGLIVAHLIKPYVFADRYDVSELRQLCLHRLHSALIRAGLSRTGYLYLFDAITFTFENTCPGDKIRKLFVQTCVADLVLVRTMPGYNDLCCRVPELAYEMTMELPEYWNTYIHALRDLASKSMDR</sequence>
<proteinExistence type="predicted"/>
<accession>A0AAD8PVQ7</accession>
<evidence type="ECO:0000313" key="1">
    <source>
        <dbReference type="EMBL" id="KAK1585604.1"/>
    </source>
</evidence>
<gene>
    <name evidence="1" type="ORF">LY79DRAFT_670995</name>
</gene>
<organism evidence="1 2">
    <name type="scientific">Colletotrichum navitas</name>
    <dbReference type="NCBI Taxonomy" id="681940"/>
    <lineage>
        <taxon>Eukaryota</taxon>
        <taxon>Fungi</taxon>
        <taxon>Dikarya</taxon>
        <taxon>Ascomycota</taxon>
        <taxon>Pezizomycotina</taxon>
        <taxon>Sordariomycetes</taxon>
        <taxon>Hypocreomycetidae</taxon>
        <taxon>Glomerellales</taxon>
        <taxon>Glomerellaceae</taxon>
        <taxon>Colletotrichum</taxon>
        <taxon>Colletotrichum graminicola species complex</taxon>
    </lineage>
</organism>
<comment type="caution">
    <text evidence="1">The sequence shown here is derived from an EMBL/GenBank/DDBJ whole genome shotgun (WGS) entry which is preliminary data.</text>
</comment>
<dbReference type="GeneID" id="85448094"/>